<evidence type="ECO:0000313" key="1">
    <source>
        <dbReference type="EMBL" id="MBM7714232.1"/>
    </source>
</evidence>
<dbReference type="EMBL" id="JAFBFH010000006">
    <property type="protein sequence ID" value="MBM7714232.1"/>
    <property type="molecule type" value="Genomic_DNA"/>
</dbReference>
<evidence type="ECO:0008006" key="3">
    <source>
        <dbReference type="Google" id="ProtNLM"/>
    </source>
</evidence>
<gene>
    <name evidence="1" type="ORF">JOC94_001204</name>
</gene>
<protein>
    <recommendedName>
        <fullName evidence="3">Group-specific protein</fullName>
    </recommendedName>
</protein>
<sequence length="78" mass="9028">MGTCPIDHSLEDVVKKLDDQKPFLPKELADRTEQFLQEKLSQNTLNELFHLLKKYDLASEEERAGRNVKLTEMLAKKA</sequence>
<reference evidence="1 2" key="1">
    <citation type="submission" date="2021-01" db="EMBL/GenBank/DDBJ databases">
        <title>Genomic Encyclopedia of Type Strains, Phase IV (KMG-IV): sequencing the most valuable type-strain genomes for metagenomic binning, comparative biology and taxonomic classification.</title>
        <authorList>
            <person name="Goeker M."/>
        </authorList>
    </citation>
    <scope>NUCLEOTIDE SEQUENCE [LARGE SCALE GENOMIC DNA]</scope>
    <source>
        <strain evidence="1 2">DSM 105453</strain>
    </source>
</reference>
<keyword evidence="2" id="KW-1185">Reference proteome</keyword>
<accession>A0ABS2R3K1</accession>
<name>A0ABS2R3K1_9BACI</name>
<organism evidence="1 2">
    <name type="scientific">Siminovitchia thermophila</name>
    <dbReference type="NCBI Taxonomy" id="1245522"/>
    <lineage>
        <taxon>Bacteria</taxon>
        <taxon>Bacillati</taxon>
        <taxon>Bacillota</taxon>
        <taxon>Bacilli</taxon>
        <taxon>Bacillales</taxon>
        <taxon>Bacillaceae</taxon>
        <taxon>Siminovitchia</taxon>
    </lineage>
</organism>
<comment type="caution">
    <text evidence="1">The sequence shown here is derived from an EMBL/GenBank/DDBJ whole genome shotgun (WGS) entry which is preliminary data.</text>
</comment>
<proteinExistence type="predicted"/>
<dbReference type="RefSeq" id="WP_077111936.1">
    <property type="nucleotide sequence ID" value="NZ_JAFBFH010000006.1"/>
</dbReference>
<evidence type="ECO:0000313" key="2">
    <source>
        <dbReference type="Proteomes" id="UP000823485"/>
    </source>
</evidence>
<dbReference type="Proteomes" id="UP000823485">
    <property type="component" value="Unassembled WGS sequence"/>
</dbReference>